<dbReference type="EMBL" id="JAGRRH010000024">
    <property type="protein sequence ID" value="KAG7343096.1"/>
    <property type="molecule type" value="Genomic_DNA"/>
</dbReference>
<reference evidence="7" key="1">
    <citation type="journal article" date="2021" name="Sci. Rep.">
        <title>Diploid genomic architecture of Nitzschia inconspicua, an elite biomass production diatom.</title>
        <authorList>
            <person name="Oliver A."/>
            <person name="Podell S."/>
            <person name="Pinowska A."/>
            <person name="Traller J.C."/>
            <person name="Smith S.R."/>
            <person name="McClure R."/>
            <person name="Beliaev A."/>
            <person name="Bohutskyi P."/>
            <person name="Hill E.A."/>
            <person name="Rabines A."/>
            <person name="Zheng H."/>
            <person name="Allen L.Z."/>
            <person name="Kuo A."/>
            <person name="Grigoriev I.V."/>
            <person name="Allen A.E."/>
            <person name="Hazlebeck D."/>
            <person name="Allen E.E."/>
        </authorList>
    </citation>
    <scope>NUCLEOTIDE SEQUENCE</scope>
    <source>
        <strain evidence="7">Hildebrandi</strain>
    </source>
</reference>
<gene>
    <name evidence="7" type="ORF">IV203_021041</name>
</gene>
<comment type="subcellular location">
    <subcellularLocation>
        <location evidence="1">Membrane</location>
        <topology evidence="1">Multi-pass membrane protein</topology>
    </subcellularLocation>
</comment>
<dbReference type="AlphaFoldDB" id="A0A9K3KH62"/>
<dbReference type="PANTHER" id="PTHR11266">
    <property type="entry name" value="PEROXISOMAL MEMBRANE PROTEIN 2, PXMP2 MPV17"/>
    <property type="match status" value="1"/>
</dbReference>
<evidence type="ECO:0000313" key="8">
    <source>
        <dbReference type="Proteomes" id="UP000693970"/>
    </source>
</evidence>
<dbReference type="OrthoDB" id="430207at2759"/>
<protein>
    <submittedName>
        <fullName evidence="7">Mpv17 / PMP22 family protein</fullName>
    </submittedName>
</protein>
<evidence type="ECO:0000256" key="2">
    <source>
        <dbReference type="ARBA" id="ARBA00006824"/>
    </source>
</evidence>
<evidence type="ECO:0000256" key="3">
    <source>
        <dbReference type="ARBA" id="ARBA00022692"/>
    </source>
</evidence>
<reference evidence="7" key="2">
    <citation type="submission" date="2021-04" db="EMBL/GenBank/DDBJ databases">
        <authorList>
            <person name="Podell S."/>
        </authorList>
    </citation>
    <scope>NUCLEOTIDE SEQUENCE</scope>
    <source>
        <strain evidence="7">Hildebrandi</strain>
    </source>
</reference>
<proteinExistence type="inferred from homology"/>
<dbReference type="Pfam" id="PF04117">
    <property type="entry name" value="Mpv17_PMP22"/>
    <property type="match status" value="1"/>
</dbReference>
<dbReference type="Proteomes" id="UP000693970">
    <property type="component" value="Unassembled WGS sequence"/>
</dbReference>
<organism evidence="7 8">
    <name type="scientific">Nitzschia inconspicua</name>
    <dbReference type="NCBI Taxonomy" id="303405"/>
    <lineage>
        <taxon>Eukaryota</taxon>
        <taxon>Sar</taxon>
        <taxon>Stramenopiles</taxon>
        <taxon>Ochrophyta</taxon>
        <taxon>Bacillariophyta</taxon>
        <taxon>Bacillariophyceae</taxon>
        <taxon>Bacillariophycidae</taxon>
        <taxon>Bacillariales</taxon>
        <taxon>Bacillariaceae</taxon>
        <taxon>Nitzschia</taxon>
    </lineage>
</organism>
<accession>A0A9K3KH62</accession>
<comment type="similarity">
    <text evidence="2 6">Belongs to the peroxisomal membrane protein PXMP2/4 family.</text>
</comment>
<dbReference type="GO" id="GO:0005737">
    <property type="term" value="C:cytoplasm"/>
    <property type="evidence" value="ECO:0007669"/>
    <property type="project" value="TreeGrafter"/>
</dbReference>
<keyword evidence="3" id="KW-0812">Transmembrane</keyword>
<sequence length="327" mass="36927">MMHRAVSQSCILLHHSYQVATRRITTSLGSGKPRRCGGSGLILARRWIGVGSTSNVTAHRTFFAWYSKKLDTHPVTTKCISAGLISSVGNILAQKITHLQKEEENELGQELEPFQLDLAQVSRFSLLNMAFVAPVLHHWYQFINRALPGTSLSRVLQRTFWDEFVFSPVYIPMFLGMLWKLEGSSNENIWKMTKSEVPSIIMAEWVTWVPTMLVTFRYVPVKFQVLVINVVGVVWQTFLAYMANNAHKGNAFDDAMNQDKKKEHHGLLQSGSPVITATSINSRNVGERAADCSVEENSSSVDLNSIARREIPKCIEIDHLITEFDFQ</sequence>
<evidence type="ECO:0000256" key="1">
    <source>
        <dbReference type="ARBA" id="ARBA00004141"/>
    </source>
</evidence>
<evidence type="ECO:0000256" key="4">
    <source>
        <dbReference type="ARBA" id="ARBA00022989"/>
    </source>
</evidence>
<keyword evidence="4" id="KW-1133">Transmembrane helix</keyword>
<name>A0A9K3KH62_9STRA</name>
<dbReference type="GO" id="GO:0016020">
    <property type="term" value="C:membrane"/>
    <property type="evidence" value="ECO:0007669"/>
    <property type="project" value="UniProtKB-SubCell"/>
</dbReference>
<evidence type="ECO:0000313" key="7">
    <source>
        <dbReference type="EMBL" id="KAG7343096.1"/>
    </source>
</evidence>
<comment type="caution">
    <text evidence="7">The sequence shown here is derived from an EMBL/GenBank/DDBJ whole genome shotgun (WGS) entry which is preliminary data.</text>
</comment>
<evidence type="ECO:0000256" key="5">
    <source>
        <dbReference type="ARBA" id="ARBA00023136"/>
    </source>
</evidence>
<keyword evidence="8" id="KW-1185">Reference proteome</keyword>
<keyword evidence="5" id="KW-0472">Membrane</keyword>
<dbReference type="InterPro" id="IPR007248">
    <property type="entry name" value="Mpv17_PMP22"/>
</dbReference>
<evidence type="ECO:0000256" key="6">
    <source>
        <dbReference type="RuleBase" id="RU363053"/>
    </source>
</evidence>